<keyword evidence="3 6" id="KW-0489">Methyltransferase</keyword>
<dbReference type="RefSeq" id="WP_013640808.1">
    <property type="nucleotide sequence ID" value="NC_015186.1"/>
</dbReference>
<keyword evidence="2 6" id="KW-0698">rRNA processing</keyword>
<dbReference type="NCBIfam" id="TIGR00138">
    <property type="entry name" value="rsmG_gidB"/>
    <property type="match status" value="1"/>
</dbReference>
<feature type="binding site" evidence="6">
    <location>
        <position position="85"/>
    </location>
    <ligand>
        <name>S-adenosyl-L-methionine</name>
        <dbReference type="ChEBI" id="CHEBI:59789"/>
    </ligand>
</feature>
<dbReference type="Proteomes" id="UP000007100">
    <property type="component" value="Chromosome"/>
</dbReference>
<dbReference type="AlphaFoldDB" id="F0J3D4"/>
<comment type="subcellular location">
    <subcellularLocation>
        <location evidence="6">Cytoplasm</location>
    </subcellularLocation>
</comment>
<dbReference type="EMBL" id="AP012035">
    <property type="protein sequence ID" value="BAJ82080.1"/>
    <property type="molecule type" value="Genomic_DNA"/>
</dbReference>
<dbReference type="EC" id="2.1.1.170" evidence="6"/>
<dbReference type="PANTHER" id="PTHR31760">
    <property type="entry name" value="S-ADENOSYL-L-METHIONINE-DEPENDENT METHYLTRANSFERASES SUPERFAMILY PROTEIN"/>
    <property type="match status" value="1"/>
</dbReference>
<evidence type="ECO:0000256" key="2">
    <source>
        <dbReference type="ARBA" id="ARBA00022552"/>
    </source>
</evidence>
<evidence type="ECO:0000256" key="7">
    <source>
        <dbReference type="SAM" id="Coils"/>
    </source>
</evidence>
<feature type="coiled-coil region" evidence="7">
    <location>
        <begin position="107"/>
        <end position="141"/>
    </location>
</feature>
<dbReference type="Pfam" id="PF02527">
    <property type="entry name" value="GidB"/>
    <property type="match status" value="1"/>
</dbReference>
<evidence type="ECO:0000313" key="9">
    <source>
        <dbReference type="Proteomes" id="UP000007100"/>
    </source>
</evidence>
<evidence type="ECO:0000256" key="3">
    <source>
        <dbReference type="ARBA" id="ARBA00022603"/>
    </source>
</evidence>
<comment type="function">
    <text evidence="6">Specifically methylates the N7 position of guanine in position 527 of 16S rRNA.</text>
</comment>
<dbReference type="GO" id="GO:0070043">
    <property type="term" value="F:rRNA (guanine-N7-)-methyltransferase activity"/>
    <property type="evidence" value="ECO:0007669"/>
    <property type="project" value="UniProtKB-UniRule"/>
</dbReference>
<dbReference type="InterPro" id="IPR003682">
    <property type="entry name" value="rRNA_ssu_MeTfrase_G"/>
</dbReference>
<dbReference type="PIRSF" id="PIRSF003078">
    <property type="entry name" value="GidB"/>
    <property type="match status" value="1"/>
</dbReference>
<name>F0J3D4_ACIMA</name>
<feature type="binding site" evidence="6">
    <location>
        <position position="90"/>
    </location>
    <ligand>
        <name>S-adenosyl-L-methionine</name>
        <dbReference type="ChEBI" id="CHEBI:59789"/>
    </ligand>
</feature>
<dbReference type="InterPro" id="IPR029063">
    <property type="entry name" value="SAM-dependent_MTases_sf"/>
</dbReference>
<organism evidence="8 9">
    <name type="scientific">Acidiphilium multivorum (strain DSM 11245 / JCM 8867 / NBRC 100883 / AIU 301)</name>
    <dbReference type="NCBI Taxonomy" id="926570"/>
    <lineage>
        <taxon>Bacteria</taxon>
        <taxon>Pseudomonadati</taxon>
        <taxon>Pseudomonadota</taxon>
        <taxon>Alphaproteobacteria</taxon>
        <taxon>Acetobacterales</taxon>
        <taxon>Acidocellaceae</taxon>
        <taxon>Acidiphilium</taxon>
    </lineage>
</organism>
<dbReference type="KEGG" id="amv:ACMV_27330"/>
<dbReference type="PANTHER" id="PTHR31760:SF0">
    <property type="entry name" value="S-ADENOSYL-L-METHIONINE-DEPENDENT METHYLTRANSFERASES SUPERFAMILY PROTEIN"/>
    <property type="match status" value="1"/>
</dbReference>
<evidence type="ECO:0000256" key="4">
    <source>
        <dbReference type="ARBA" id="ARBA00022679"/>
    </source>
</evidence>
<dbReference type="HOGENOM" id="CLU_065341_1_1_5"/>
<dbReference type="GO" id="GO:0005829">
    <property type="term" value="C:cytosol"/>
    <property type="evidence" value="ECO:0007669"/>
    <property type="project" value="TreeGrafter"/>
</dbReference>
<sequence length="217" mass="23003">MSGGGGASAGDVSRETRERIEALVSRETLSRLEAFAALILRWTARINLVSRKDAAPAEIWSRHILDSLQMLPLVPQGAFRAADLGSGGGLPGLVLAIARPEIGFTLIESDRRKAAFLQTAIAELKLNATVLSVRIEQARLEPSPLVTARALAALPVLFGYAAPLLAPGGVCLFLKGRGADAELTAAAEGWQMRAERFPSQTDAGAAILRISELRRAA</sequence>
<evidence type="ECO:0000256" key="1">
    <source>
        <dbReference type="ARBA" id="ARBA00022490"/>
    </source>
</evidence>
<dbReference type="HAMAP" id="MF_00074">
    <property type="entry name" value="16SrRNA_methyltr_G"/>
    <property type="match status" value="1"/>
</dbReference>
<comment type="similarity">
    <text evidence="6">Belongs to the methyltransferase superfamily. RNA methyltransferase RsmG family.</text>
</comment>
<dbReference type="OrthoDB" id="9808773at2"/>
<proteinExistence type="inferred from homology"/>
<comment type="caution">
    <text evidence="6">Lacks conserved residue(s) required for the propagation of feature annotation.</text>
</comment>
<evidence type="ECO:0000256" key="6">
    <source>
        <dbReference type="HAMAP-Rule" id="MF_00074"/>
    </source>
</evidence>
<evidence type="ECO:0000256" key="5">
    <source>
        <dbReference type="ARBA" id="ARBA00022691"/>
    </source>
</evidence>
<protein>
    <recommendedName>
        <fullName evidence="6">Ribosomal RNA small subunit methyltransferase G</fullName>
        <ecNumber evidence="6">2.1.1.170</ecNumber>
    </recommendedName>
    <alternativeName>
        <fullName evidence="6">16S rRNA 7-methylguanosine methyltransferase</fullName>
        <shortName evidence="6">16S rRNA m7G methyltransferase</shortName>
    </alternativeName>
</protein>
<evidence type="ECO:0000313" key="8">
    <source>
        <dbReference type="EMBL" id="BAJ82080.1"/>
    </source>
</evidence>
<keyword evidence="1 6" id="KW-0963">Cytoplasm</keyword>
<dbReference type="SUPFAM" id="SSF53335">
    <property type="entry name" value="S-adenosyl-L-methionine-dependent methyltransferases"/>
    <property type="match status" value="1"/>
</dbReference>
<feature type="binding site" evidence="6">
    <location>
        <begin position="135"/>
        <end position="136"/>
    </location>
    <ligand>
        <name>S-adenosyl-L-methionine</name>
        <dbReference type="ChEBI" id="CHEBI:59789"/>
    </ligand>
</feature>
<comment type="catalytic activity">
    <reaction evidence="6">
        <text>guanosine(527) in 16S rRNA + S-adenosyl-L-methionine = N(7)-methylguanosine(527) in 16S rRNA + S-adenosyl-L-homocysteine</text>
        <dbReference type="Rhea" id="RHEA:42732"/>
        <dbReference type="Rhea" id="RHEA-COMP:10209"/>
        <dbReference type="Rhea" id="RHEA-COMP:10210"/>
        <dbReference type="ChEBI" id="CHEBI:57856"/>
        <dbReference type="ChEBI" id="CHEBI:59789"/>
        <dbReference type="ChEBI" id="CHEBI:74269"/>
        <dbReference type="ChEBI" id="CHEBI:74480"/>
        <dbReference type="EC" id="2.1.1.170"/>
    </reaction>
</comment>
<dbReference type="Gene3D" id="3.40.50.150">
    <property type="entry name" value="Vaccinia Virus protein VP39"/>
    <property type="match status" value="1"/>
</dbReference>
<accession>F0J3D4</accession>
<feature type="binding site" evidence="6">
    <location>
        <position position="149"/>
    </location>
    <ligand>
        <name>S-adenosyl-L-methionine</name>
        <dbReference type="ChEBI" id="CHEBI:59789"/>
    </ligand>
</feature>
<keyword evidence="7" id="KW-0175">Coiled coil</keyword>
<keyword evidence="9" id="KW-1185">Reference proteome</keyword>
<keyword evidence="4 6" id="KW-0808">Transferase</keyword>
<keyword evidence="5 6" id="KW-0949">S-adenosyl-L-methionine</keyword>
<gene>
    <name evidence="6 8" type="primary">rsmG</name>
    <name evidence="8" type="ordered locus">ACMV_27330</name>
</gene>
<reference evidence="8 9" key="1">
    <citation type="submission" date="2010-12" db="EMBL/GenBank/DDBJ databases">
        <title>Whole genome sequence of Acidiphilium multivorum AIU301.</title>
        <authorList>
            <person name="Narita-Yamada S."/>
            <person name="Nakamura S."/>
            <person name="Ito N."/>
            <person name="Takarada H."/>
            <person name="Katano Y."/>
            <person name="Nakazawa H."/>
            <person name="Hosoyama A."/>
            <person name="Yamada R."/>
            <person name="Fujita N."/>
        </authorList>
    </citation>
    <scope>NUCLEOTIDE SEQUENCE [LARGE SCALE GENOMIC DNA]</scope>
    <source>
        <strain evidence="9">DSM 11245 / JCM 8867 / AIU301</strain>
    </source>
</reference>